<dbReference type="AlphaFoldDB" id="A0A8H7ZRM0"/>
<dbReference type="OrthoDB" id="6022054at2759"/>
<dbReference type="Proteomes" id="UP000673691">
    <property type="component" value="Unassembled WGS sequence"/>
</dbReference>
<evidence type="ECO:0000313" key="2">
    <source>
        <dbReference type="EMBL" id="KAG5458144.1"/>
    </source>
</evidence>
<reference evidence="2 3" key="1">
    <citation type="journal article" name="Sci. Rep.">
        <title>Genome-scale phylogenetic analyses confirm Olpidium as the closest living zoosporic fungus to the non-flagellated, terrestrial fungi.</title>
        <authorList>
            <person name="Chang Y."/>
            <person name="Rochon D."/>
            <person name="Sekimoto S."/>
            <person name="Wang Y."/>
            <person name="Chovatia M."/>
            <person name="Sandor L."/>
            <person name="Salamov A."/>
            <person name="Grigoriev I.V."/>
            <person name="Stajich J.E."/>
            <person name="Spatafora J.W."/>
        </authorList>
    </citation>
    <scope>NUCLEOTIDE SEQUENCE [LARGE SCALE GENOMIC DNA]</scope>
    <source>
        <strain evidence="2">S191</strain>
    </source>
</reference>
<accession>A0A8H7ZRM0</accession>
<dbReference type="EMBL" id="JAEFCI010008916">
    <property type="protein sequence ID" value="KAG5458144.1"/>
    <property type="molecule type" value="Genomic_DNA"/>
</dbReference>
<organism evidence="2 3">
    <name type="scientific">Olpidium bornovanus</name>
    <dbReference type="NCBI Taxonomy" id="278681"/>
    <lineage>
        <taxon>Eukaryota</taxon>
        <taxon>Fungi</taxon>
        <taxon>Fungi incertae sedis</taxon>
        <taxon>Olpidiomycota</taxon>
        <taxon>Olpidiomycotina</taxon>
        <taxon>Olpidiomycetes</taxon>
        <taxon>Olpidiales</taxon>
        <taxon>Olpidiaceae</taxon>
        <taxon>Olpidium</taxon>
    </lineage>
</organism>
<feature type="coiled-coil region" evidence="1">
    <location>
        <begin position="12"/>
        <end position="78"/>
    </location>
</feature>
<evidence type="ECO:0000256" key="1">
    <source>
        <dbReference type="SAM" id="Coils"/>
    </source>
</evidence>
<evidence type="ECO:0000313" key="3">
    <source>
        <dbReference type="Proteomes" id="UP000673691"/>
    </source>
</evidence>
<proteinExistence type="predicted"/>
<gene>
    <name evidence="2" type="ORF">BJ554DRAFT_1694</name>
</gene>
<protein>
    <submittedName>
        <fullName evidence="2">Uncharacterized protein</fullName>
    </submittedName>
</protein>
<keyword evidence="3" id="KW-1185">Reference proteome</keyword>
<comment type="caution">
    <text evidence="2">The sequence shown here is derived from an EMBL/GenBank/DDBJ whole genome shotgun (WGS) entry which is preliminary data.</text>
</comment>
<name>A0A8H7ZRM0_9FUNG</name>
<keyword evidence="1" id="KW-0175">Coiled coil</keyword>
<sequence>MTSPQREQYANLRTLRAEVKFLREALDQARSEASATKNKHKRWEGDINTKLRLVREERKTLEEEIARVREELSVAETLEPQVNKASDLEHRVEQLTEQLILWYVGG</sequence>